<organism evidence="7 8">
    <name type="scientific">Microbacterium candidum</name>
    <dbReference type="NCBI Taxonomy" id="3041922"/>
    <lineage>
        <taxon>Bacteria</taxon>
        <taxon>Bacillati</taxon>
        <taxon>Actinomycetota</taxon>
        <taxon>Actinomycetes</taxon>
        <taxon>Micrococcales</taxon>
        <taxon>Microbacteriaceae</taxon>
        <taxon>Microbacterium</taxon>
    </lineage>
</organism>
<dbReference type="EMBL" id="JASXSZ010000006">
    <property type="protein sequence ID" value="MDL9981241.1"/>
    <property type="molecule type" value="Genomic_DNA"/>
</dbReference>
<evidence type="ECO:0000256" key="5">
    <source>
        <dbReference type="ARBA" id="ARBA00023136"/>
    </source>
</evidence>
<keyword evidence="3 6" id="KW-0812">Transmembrane</keyword>
<dbReference type="Gene3D" id="1.20.1250.20">
    <property type="entry name" value="MFS general substrate transporter like domains"/>
    <property type="match status" value="1"/>
</dbReference>
<evidence type="ECO:0000313" key="8">
    <source>
        <dbReference type="Proteomes" id="UP001235064"/>
    </source>
</evidence>
<evidence type="ECO:0000256" key="1">
    <source>
        <dbReference type="ARBA" id="ARBA00004651"/>
    </source>
</evidence>
<dbReference type="InterPro" id="IPR036259">
    <property type="entry name" value="MFS_trans_sf"/>
</dbReference>
<keyword evidence="4 6" id="KW-1133">Transmembrane helix</keyword>
<feature type="transmembrane region" description="Helical" evidence="6">
    <location>
        <begin position="173"/>
        <end position="192"/>
    </location>
</feature>
<dbReference type="CDD" id="cd06173">
    <property type="entry name" value="MFS_MefA_like"/>
    <property type="match status" value="1"/>
</dbReference>
<feature type="transmembrane region" description="Helical" evidence="6">
    <location>
        <begin position="312"/>
        <end position="331"/>
    </location>
</feature>
<dbReference type="PANTHER" id="PTHR23513:SF6">
    <property type="entry name" value="MAJOR FACILITATOR SUPERFAMILY ASSOCIATED DOMAIN-CONTAINING PROTEIN"/>
    <property type="match status" value="1"/>
</dbReference>
<dbReference type="RefSeq" id="WP_286290270.1">
    <property type="nucleotide sequence ID" value="NZ_JASXSZ010000006.1"/>
</dbReference>
<protein>
    <submittedName>
        <fullName evidence="7">MFS transporter</fullName>
    </submittedName>
</protein>
<feature type="transmembrane region" description="Helical" evidence="6">
    <location>
        <begin position="261"/>
        <end position="282"/>
    </location>
</feature>
<feature type="transmembrane region" description="Helical" evidence="6">
    <location>
        <begin position="21"/>
        <end position="41"/>
    </location>
</feature>
<dbReference type="Proteomes" id="UP001235064">
    <property type="component" value="Unassembled WGS sequence"/>
</dbReference>
<dbReference type="InterPro" id="IPR011701">
    <property type="entry name" value="MFS"/>
</dbReference>
<feature type="transmembrane region" description="Helical" evidence="6">
    <location>
        <begin position="289"/>
        <end position="306"/>
    </location>
</feature>
<evidence type="ECO:0000256" key="3">
    <source>
        <dbReference type="ARBA" id="ARBA00022692"/>
    </source>
</evidence>
<proteinExistence type="predicted"/>
<keyword evidence="8" id="KW-1185">Reference proteome</keyword>
<evidence type="ECO:0000313" key="7">
    <source>
        <dbReference type="EMBL" id="MDL9981241.1"/>
    </source>
</evidence>
<feature type="transmembrane region" description="Helical" evidence="6">
    <location>
        <begin position="376"/>
        <end position="395"/>
    </location>
</feature>
<reference evidence="7 8" key="1">
    <citation type="submission" date="2023-06" db="EMBL/GenBank/DDBJ databases">
        <title>Microbacterium sp. nov., isolated from a waste landfill.</title>
        <authorList>
            <person name="Wen W."/>
        </authorList>
    </citation>
    <scope>NUCLEOTIDE SEQUENCE [LARGE SCALE GENOMIC DNA]</scope>
    <source>
        <strain evidence="7 8">ASV49</strain>
    </source>
</reference>
<keyword evidence="2" id="KW-1003">Cell membrane</keyword>
<name>A0ABT7N3I5_9MICO</name>
<evidence type="ECO:0000256" key="6">
    <source>
        <dbReference type="SAM" id="Phobius"/>
    </source>
</evidence>
<gene>
    <name evidence="7" type="ORF">QSV35_18060</name>
</gene>
<dbReference type="SUPFAM" id="SSF103473">
    <property type="entry name" value="MFS general substrate transporter"/>
    <property type="match status" value="2"/>
</dbReference>
<feature type="transmembrane region" description="Helical" evidence="6">
    <location>
        <begin position="47"/>
        <end position="68"/>
    </location>
</feature>
<evidence type="ECO:0000256" key="2">
    <source>
        <dbReference type="ARBA" id="ARBA00022475"/>
    </source>
</evidence>
<feature type="transmembrane region" description="Helical" evidence="6">
    <location>
        <begin position="80"/>
        <end position="99"/>
    </location>
</feature>
<comment type="caution">
    <text evidence="7">The sequence shown here is derived from an EMBL/GenBank/DDBJ whole genome shotgun (WGS) entry which is preliminary data.</text>
</comment>
<comment type="subcellular location">
    <subcellularLocation>
        <location evidence="1">Cell membrane</location>
        <topology evidence="1">Multi-pass membrane protein</topology>
    </subcellularLocation>
</comment>
<sequence length="403" mass="41521">MSTAVRPASVWSAPGFRRLSTAWVFTNLADGALFLMAAVWVKKLTGSDVAGAFVFVALGVPAVLAPFLGMLADRMPRKRLVVASNIALVPVILSMLLVTGPQQVWIVYVAILVYSSCGYLTIAAQSGIVRGMLSDDQLAPGNGILSTIDNALRLVSPLVGTGLYVWLGPDAVLWLTAACFAVAAVILSGLRITETLERTEISGAREYLRELGAGFAQLFRVRPLRLLTVAIVIAFGATGILNIAVFAVIDALHADPAVLGVLLPLQGVGAVVGGLLSATIVTRVGEGRAAALGMVLVAIGTIPLLGGSIWLAGAGMVVMGIGIPIVVVSFVTLRQRSTPDELQGRTAAAGNVAFNVPQTVVSIAGAGLLAVVDYRILIGVTVVALIGGAVIALATRTKTTTAA</sequence>
<feature type="transmembrane region" description="Helical" evidence="6">
    <location>
        <begin position="105"/>
        <end position="129"/>
    </location>
</feature>
<feature type="transmembrane region" description="Helical" evidence="6">
    <location>
        <begin position="352"/>
        <end position="370"/>
    </location>
</feature>
<evidence type="ECO:0000256" key="4">
    <source>
        <dbReference type="ARBA" id="ARBA00022989"/>
    </source>
</evidence>
<feature type="transmembrane region" description="Helical" evidence="6">
    <location>
        <begin position="226"/>
        <end position="249"/>
    </location>
</feature>
<accession>A0ABT7N3I5</accession>
<dbReference type="PANTHER" id="PTHR23513">
    <property type="entry name" value="INTEGRAL MEMBRANE EFFLUX PROTEIN-RELATED"/>
    <property type="match status" value="1"/>
</dbReference>
<keyword evidence="5 6" id="KW-0472">Membrane</keyword>
<dbReference type="Pfam" id="PF07690">
    <property type="entry name" value="MFS_1"/>
    <property type="match status" value="1"/>
</dbReference>